<evidence type="ECO:0000313" key="25">
    <source>
        <dbReference type="Proteomes" id="UP000607653"/>
    </source>
</evidence>
<keyword evidence="5" id="KW-1003">Cell membrane</keyword>
<dbReference type="InterPro" id="IPR001220">
    <property type="entry name" value="Legume_lectin_dom"/>
</dbReference>
<dbReference type="CDD" id="cd06899">
    <property type="entry name" value="lectin_legume_LecRK_Arcelin_ConA"/>
    <property type="match status" value="1"/>
</dbReference>
<feature type="signal peptide" evidence="22">
    <location>
        <begin position="1"/>
        <end position="24"/>
    </location>
</feature>
<dbReference type="EMBL" id="DUZY01000002">
    <property type="protein sequence ID" value="DAD28260.1"/>
    <property type="molecule type" value="Genomic_DNA"/>
</dbReference>
<dbReference type="Proteomes" id="UP000607653">
    <property type="component" value="Unassembled WGS sequence"/>
</dbReference>
<dbReference type="InterPro" id="IPR000719">
    <property type="entry name" value="Prot_kinase_dom"/>
</dbReference>
<dbReference type="Gene3D" id="3.30.200.20">
    <property type="entry name" value="Phosphorylase Kinase, domain 1"/>
    <property type="match status" value="1"/>
</dbReference>
<dbReference type="InterPro" id="IPR013320">
    <property type="entry name" value="ConA-like_dom_sf"/>
</dbReference>
<dbReference type="GO" id="GO:0004674">
    <property type="term" value="F:protein serine/threonine kinase activity"/>
    <property type="evidence" value="ECO:0007669"/>
    <property type="project" value="UniProtKB-KW"/>
</dbReference>
<feature type="chain" id="PRO_5032833008" description="non-specific serine/threonine protein kinase" evidence="22">
    <location>
        <begin position="25"/>
        <end position="674"/>
    </location>
</feature>
<keyword evidence="15 21" id="KW-0472">Membrane</keyword>
<evidence type="ECO:0000256" key="14">
    <source>
        <dbReference type="ARBA" id="ARBA00022989"/>
    </source>
</evidence>
<dbReference type="SUPFAM" id="SSF49899">
    <property type="entry name" value="Concanavalin A-like lectins/glucanases"/>
    <property type="match status" value="1"/>
</dbReference>
<dbReference type="GO" id="GO:0030246">
    <property type="term" value="F:carbohydrate binding"/>
    <property type="evidence" value="ECO:0007669"/>
    <property type="project" value="UniProtKB-KW"/>
</dbReference>
<sequence length="674" mass="75305">MAFQSLESLLVLFASMSLLVAALAQDNVSFVYNGFQRDDVQLDGIAFIHSNGLLQLTTTSNQKIGHALYSSPLRFNSSSPEYSHSLSFSTTFVFAMVPQLTTVSGHGIALAFSPFMGFPGAVASQHLGLFSETNNGNFSNHVFAIELDTILSPEFDDINDNHVGIDVNNLKSIESTPAAYYSSKEGINKSLHLISGDPMQLWIEYDGVEKQLNVTLAPLYYPKPEIPLLSTSLDLSSVFMDSMYVGFSSSTGSIASSHYILGWSFNRSGQAQELELSSLPSLPISRQSQWKQNLKIWLPFTIAAALLITIIVTVYMIRRKKFAEVLEDWEQEYGPHRFAYKDLYRATKGFKDKELLGAGGFGMVYRGILPDSKLQIAVKRFSHDSNQGMREFVAEIVSMGRLRHRNLVKLLGYCRRRGELILVYDYMSNGSLDSFLYDSDGRNLSWVQRYRILKGVASGLLYLHEEWEQVVLHRDIKASNVLLDDDMNGRLGDFGLARLYDHGSNLQTTNLVGTVGYLAPELTRTGKADTSTDVFAFGAFMLEVACGRRPIDPLLSVDRVVLVDWVYQCWRRGVILEVRDPRLEHDYVAAEVELVLKLGLLCSHPLPTERPTMRQVMQYLNGDGILPEISPEYCKISAVEQVASSFPSLFGIGRTPLHSYTTASSIDSILIYGR</sequence>
<dbReference type="FunFam" id="3.30.200.20:FF:000112">
    <property type="entry name" value="Lectin-domain containing receptor kinase A4.3"/>
    <property type="match status" value="1"/>
</dbReference>
<dbReference type="Pfam" id="PF00139">
    <property type="entry name" value="Lectin_legB"/>
    <property type="match status" value="1"/>
</dbReference>
<dbReference type="GO" id="GO:0005886">
    <property type="term" value="C:plasma membrane"/>
    <property type="evidence" value="ECO:0007669"/>
    <property type="project" value="UniProtKB-SubCell"/>
</dbReference>
<comment type="similarity">
    <text evidence="3">In the C-terminal section; belongs to the protein kinase superfamily. Ser/Thr protein kinase family.</text>
</comment>
<evidence type="ECO:0000256" key="12">
    <source>
        <dbReference type="ARBA" id="ARBA00022777"/>
    </source>
</evidence>
<evidence type="ECO:0000256" key="17">
    <source>
        <dbReference type="ARBA" id="ARBA00023180"/>
    </source>
</evidence>
<proteinExistence type="inferred from homology"/>
<dbReference type="PROSITE" id="PS00108">
    <property type="entry name" value="PROTEIN_KINASE_ST"/>
    <property type="match status" value="1"/>
</dbReference>
<feature type="binding site" evidence="20">
    <location>
        <position position="379"/>
    </location>
    <ligand>
        <name>ATP</name>
        <dbReference type="ChEBI" id="CHEBI:30616"/>
    </ligand>
</feature>
<keyword evidence="25" id="KW-1185">Reference proteome</keyword>
<dbReference type="GO" id="GO:0005524">
    <property type="term" value="F:ATP binding"/>
    <property type="evidence" value="ECO:0007669"/>
    <property type="project" value="UniProtKB-UniRule"/>
</dbReference>
<dbReference type="GO" id="GO:0051707">
    <property type="term" value="P:response to other organism"/>
    <property type="evidence" value="ECO:0007669"/>
    <property type="project" value="UniProtKB-ARBA"/>
</dbReference>
<dbReference type="FunFam" id="2.60.120.200:FF:000096">
    <property type="entry name" value="L-type lectin-domain containing receptor kinase V.9"/>
    <property type="match status" value="1"/>
</dbReference>
<dbReference type="InterPro" id="IPR011009">
    <property type="entry name" value="Kinase-like_dom_sf"/>
</dbReference>
<evidence type="ECO:0000256" key="21">
    <source>
        <dbReference type="SAM" id="Phobius"/>
    </source>
</evidence>
<dbReference type="PROSITE" id="PS50011">
    <property type="entry name" value="PROTEIN_KINASE_DOM"/>
    <property type="match status" value="1"/>
</dbReference>
<evidence type="ECO:0000259" key="23">
    <source>
        <dbReference type="PROSITE" id="PS50011"/>
    </source>
</evidence>
<dbReference type="InterPro" id="IPR001245">
    <property type="entry name" value="Ser-Thr/Tyr_kinase_cat_dom"/>
</dbReference>
<keyword evidence="16" id="KW-0675">Receptor</keyword>
<evidence type="ECO:0000256" key="4">
    <source>
        <dbReference type="ARBA" id="ARBA00012513"/>
    </source>
</evidence>
<evidence type="ECO:0000256" key="11">
    <source>
        <dbReference type="ARBA" id="ARBA00022741"/>
    </source>
</evidence>
<reference evidence="24 25" key="1">
    <citation type="journal article" date="2020" name="Mol. Biol. Evol.">
        <title>Distinct Expression and Methylation Patterns for Genes with Different Fates following a Single Whole-Genome Duplication in Flowering Plants.</title>
        <authorList>
            <person name="Shi T."/>
            <person name="Rahmani R.S."/>
            <person name="Gugger P.F."/>
            <person name="Wang M."/>
            <person name="Li H."/>
            <person name="Zhang Y."/>
            <person name="Li Z."/>
            <person name="Wang Q."/>
            <person name="Van de Peer Y."/>
            <person name="Marchal K."/>
            <person name="Chen J."/>
        </authorList>
    </citation>
    <scope>NUCLEOTIDE SEQUENCE [LARGE SCALE GENOMIC DNA]</scope>
    <source>
        <tissue evidence="24">Leaf</tissue>
    </source>
</reference>
<evidence type="ECO:0000256" key="15">
    <source>
        <dbReference type="ARBA" id="ARBA00023136"/>
    </source>
</evidence>
<dbReference type="InterPro" id="IPR017441">
    <property type="entry name" value="Protein_kinase_ATP_BS"/>
</dbReference>
<accession>A0A822Y6X3</accession>
<dbReference type="PROSITE" id="PS00107">
    <property type="entry name" value="PROTEIN_KINASE_ATP"/>
    <property type="match status" value="1"/>
</dbReference>
<keyword evidence="13 20" id="KW-0067">ATP-binding</keyword>
<keyword evidence="12" id="KW-0418">Kinase</keyword>
<keyword evidence="10" id="KW-0430">Lectin</keyword>
<evidence type="ECO:0000256" key="19">
    <source>
        <dbReference type="ARBA" id="ARBA00048679"/>
    </source>
</evidence>
<evidence type="ECO:0000256" key="18">
    <source>
        <dbReference type="ARBA" id="ARBA00047899"/>
    </source>
</evidence>
<keyword evidence="8 21" id="KW-0812">Transmembrane</keyword>
<dbReference type="FunFam" id="1.10.510.10:FF:000108">
    <property type="entry name" value="L-type lectin-domain containing receptor kinase S.4"/>
    <property type="match status" value="1"/>
</dbReference>
<comment type="catalytic activity">
    <reaction evidence="19">
        <text>L-seryl-[protein] + ATP = O-phospho-L-seryl-[protein] + ADP + H(+)</text>
        <dbReference type="Rhea" id="RHEA:17989"/>
        <dbReference type="Rhea" id="RHEA-COMP:9863"/>
        <dbReference type="Rhea" id="RHEA-COMP:11604"/>
        <dbReference type="ChEBI" id="CHEBI:15378"/>
        <dbReference type="ChEBI" id="CHEBI:29999"/>
        <dbReference type="ChEBI" id="CHEBI:30616"/>
        <dbReference type="ChEBI" id="CHEBI:83421"/>
        <dbReference type="ChEBI" id="CHEBI:456216"/>
        <dbReference type="EC" id="2.7.11.1"/>
    </reaction>
</comment>
<comment type="caution">
    <text evidence="24">The sequence shown here is derived from an EMBL/GenBank/DDBJ whole genome shotgun (WGS) entry which is preliminary data.</text>
</comment>
<feature type="domain" description="Protein kinase" evidence="23">
    <location>
        <begin position="350"/>
        <end position="626"/>
    </location>
</feature>
<evidence type="ECO:0000256" key="3">
    <source>
        <dbReference type="ARBA" id="ARBA00010217"/>
    </source>
</evidence>
<evidence type="ECO:0000256" key="2">
    <source>
        <dbReference type="ARBA" id="ARBA00008536"/>
    </source>
</evidence>
<dbReference type="EC" id="2.7.11.1" evidence="4"/>
<evidence type="ECO:0000256" key="6">
    <source>
        <dbReference type="ARBA" id="ARBA00022527"/>
    </source>
</evidence>
<evidence type="ECO:0000256" key="7">
    <source>
        <dbReference type="ARBA" id="ARBA00022679"/>
    </source>
</evidence>
<gene>
    <name evidence="24" type="ORF">HUJ06_029728</name>
</gene>
<evidence type="ECO:0000256" key="13">
    <source>
        <dbReference type="ARBA" id="ARBA00022840"/>
    </source>
</evidence>
<evidence type="ECO:0000256" key="16">
    <source>
        <dbReference type="ARBA" id="ARBA00023170"/>
    </source>
</evidence>
<dbReference type="SMART" id="SM00220">
    <property type="entry name" value="S_TKc"/>
    <property type="match status" value="1"/>
</dbReference>
<keyword evidence="14 21" id="KW-1133">Transmembrane helix</keyword>
<dbReference type="AlphaFoldDB" id="A0A822Y6X3"/>
<dbReference type="GO" id="GO:0006952">
    <property type="term" value="P:defense response"/>
    <property type="evidence" value="ECO:0007669"/>
    <property type="project" value="UniProtKB-ARBA"/>
</dbReference>
<evidence type="ECO:0000256" key="8">
    <source>
        <dbReference type="ARBA" id="ARBA00022692"/>
    </source>
</evidence>
<comment type="subcellular location">
    <subcellularLocation>
        <location evidence="1">Cell membrane</location>
        <topology evidence="1">Single-pass type I membrane protein</topology>
    </subcellularLocation>
</comment>
<name>A0A822Y6X3_NELNU</name>
<dbReference type="CDD" id="cd14066">
    <property type="entry name" value="STKc_IRAK"/>
    <property type="match status" value="1"/>
</dbReference>
<feature type="transmembrane region" description="Helical" evidence="21">
    <location>
        <begin position="296"/>
        <end position="317"/>
    </location>
</feature>
<evidence type="ECO:0000256" key="9">
    <source>
        <dbReference type="ARBA" id="ARBA00022729"/>
    </source>
</evidence>
<evidence type="ECO:0000256" key="20">
    <source>
        <dbReference type="PROSITE-ProRule" id="PRU10141"/>
    </source>
</evidence>
<evidence type="ECO:0000256" key="10">
    <source>
        <dbReference type="ARBA" id="ARBA00022734"/>
    </source>
</evidence>
<keyword evidence="9 22" id="KW-0732">Signal</keyword>
<evidence type="ECO:0000256" key="5">
    <source>
        <dbReference type="ARBA" id="ARBA00022475"/>
    </source>
</evidence>
<keyword evidence="11 20" id="KW-0547">Nucleotide-binding</keyword>
<dbReference type="PANTHER" id="PTHR27007">
    <property type="match status" value="1"/>
</dbReference>
<dbReference type="InterPro" id="IPR008271">
    <property type="entry name" value="Ser/Thr_kinase_AS"/>
</dbReference>
<evidence type="ECO:0000256" key="22">
    <source>
        <dbReference type="SAM" id="SignalP"/>
    </source>
</evidence>
<protein>
    <recommendedName>
        <fullName evidence="4">non-specific serine/threonine protein kinase</fullName>
        <ecNumber evidence="4">2.7.11.1</ecNumber>
    </recommendedName>
</protein>
<dbReference type="Gene3D" id="1.10.510.10">
    <property type="entry name" value="Transferase(Phosphotransferase) domain 1"/>
    <property type="match status" value="1"/>
</dbReference>
<organism evidence="24 25">
    <name type="scientific">Nelumbo nucifera</name>
    <name type="common">Sacred lotus</name>
    <dbReference type="NCBI Taxonomy" id="4432"/>
    <lineage>
        <taxon>Eukaryota</taxon>
        <taxon>Viridiplantae</taxon>
        <taxon>Streptophyta</taxon>
        <taxon>Embryophyta</taxon>
        <taxon>Tracheophyta</taxon>
        <taxon>Spermatophyta</taxon>
        <taxon>Magnoliopsida</taxon>
        <taxon>Proteales</taxon>
        <taxon>Nelumbonaceae</taxon>
        <taxon>Nelumbo</taxon>
    </lineage>
</organism>
<keyword evidence="6" id="KW-0723">Serine/threonine-protein kinase</keyword>
<evidence type="ECO:0000256" key="1">
    <source>
        <dbReference type="ARBA" id="ARBA00004251"/>
    </source>
</evidence>
<dbReference type="Pfam" id="PF07714">
    <property type="entry name" value="PK_Tyr_Ser-Thr"/>
    <property type="match status" value="1"/>
</dbReference>
<keyword evidence="7" id="KW-0808">Transferase</keyword>
<comment type="catalytic activity">
    <reaction evidence="18">
        <text>L-threonyl-[protein] + ATP = O-phospho-L-threonyl-[protein] + ADP + H(+)</text>
        <dbReference type="Rhea" id="RHEA:46608"/>
        <dbReference type="Rhea" id="RHEA-COMP:11060"/>
        <dbReference type="Rhea" id="RHEA-COMP:11605"/>
        <dbReference type="ChEBI" id="CHEBI:15378"/>
        <dbReference type="ChEBI" id="CHEBI:30013"/>
        <dbReference type="ChEBI" id="CHEBI:30616"/>
        <dbReference type="ChEBI" id="CHEBI:61977"/>
        <dbReference type="ChEBI" id="CHEBI:456216"/>
        <dbReference type="EC" id="2.7.11.1"/>
    </reaction>
</comment>
<evidence type="ECO:0000313" key="24">
    <source>
        <dbReference type="EMBL" id="DAD28260.1"/>
    </source>
</evidence>
<dbReference type="Gene3D" id="2.60.120.200">
    <property type="match status" value="1"/>
</dbReference>
<dbReference type="InterPro" id="IPR050528">
    <property type="entry name" value="L-type_Lectin-RKs"/>
</dbReference>
<comment type="similarity">
    <text evidence="2">In the N-terminal section; belongs to the leguminous lectin family.</text>
</comment>
<keyword evidence="17" id="KW-0325">Glycoprotein</keyword>
<dbReference type="SUPFAM" id="SSF56112">
    <property type="entry name" value="Protein kinase-like (PK-like)"/>
    <property type="match status" value="1"/>
</dbReference>